<organism evidence="2 3">
    <name type="scientific">Rhodopseudomonas palustris</name>
    <dbReference type="NCBI Taxonomy" id="1076"/>
    <lineage>
        <taxon>Bacteria</taxon>
        <taxon>Pseudomonadati</taxon>
        <taxon>Pseudomonadota</taxon>
        <taxon>Alphaproteobacteria</taxon>
        <taxon>Hyphomicrobiales</taxon>
        <taxon>Nitrobacteraceae</taxon>
        <taxon>Rhodopseudomonas</taxon>
    </lineage>
</organism>
<evidence type="ECO:0000313" key="3">
    <source>
        <dbReference type="Proteomes" id="UP000285523"/>
    </source>
</evidence>
<dbReference type="RefSeq" id="WP_119859156.1">
    <property type="nucleotide sequence ID" value="NZ_QYYD01000039.1"/>
</dbReference>
<dbReference type="PROSITE" id="PS51186">
    <property type="entry name" value="GNAT"/>
    <property type="match status" value="1"/>
</dbReference>
<proteinExistence type="predicted"/>
<evidence type="ECO:0000313" key="2">
    <source>
        <dbReference type="EMBL" id="RJF66116.1"/>
    </source>
</evidence>
<dbReference type="InterPro" id="IPR000182">
    <property type="entry name" value="GNAT_dom"/>
</dbReference>
<reference evidence="2 3" key="1">
    <citation type="submission" date="2018-09" db="EMBL/GenBank/DDBJ databases">
        <title>Draft genome sequence of Rhodopseudomonas palustris 2.1.18.</title>
        <authorList>
            <person name="Robertson S.L."/>
            <person name="Meyer T.E."/>
            <person name="Kyndt J.A."/>
        </authorList>
    </citation>
    <scope>NUCLEOTIDE SEQUENCE [LARGE SCALE GENOMIC DNA]</scope>
    <source>
        <strain evidence="2 3">2.1.18</strain>
    </source>
</reference>
<dbReference type="EMBL" id="QYYD01000039">
    <property type="protein sequence ID" value="RJF66116.1"/>
    <property type="molecule type" value="Genomic_DNA"/>
</dbReference>
<accession>A0A418UXL8</accession>
<evidence type="ECO:0000259" key="1">
    <source>
        <dbReference type="PROSITE" id="PS51186"/>
    </source>
</evidence>
<name>A0A418UXL8_RHOPL</name>
<keyword evidence="2" id="KW-0808">Transferase</keyword>
<dbReference type="GO" id="GO:0016747">
    <property type="term" value="F:acyltransferase activity, transferring groups other than amino-acyl groups"/>
    <property type="evidence" value="ECO:0007669"/>
    <property type="project" value="InterPro"/>
</dbReference>
<comment type="caution">
    <text evidence="2">The sequence shown here is derived from an EMBL/GenBank/DDBJ whole genome shotgun (WGS) entry which is preliminary data.</text>
</comment>
<keyword evidence="2" id="KW-0012">Acyltransferase</keyword>
<sequence length="288" mass="31971">MNAPQVRCREIAEADLEAVSELLTRGFSGRTQDYWRSGLQRQRARNIPEACPRYGYLLEADGRPVGVLLLIYAERGSGALRCNVSSWYVDPEFRNYATMLTSMAQKNKAVTYVNISPAANTWPIIEAQGFRRYCAGMFVAVPRLSRAEPGMRIDRINADTRVMAGLPKAELELLRSHAAYGCLALVARVGAEAMPFILLPKRMKHGRYPTPAMQLVYCRDVSEFVRCAGALGRALLWRGAPLVALDANGPIDGLRGLYSDSRGRKYFKGPNPPRVGDLTETELVLYGP</sequence>
<gene>
    <name evidence="2" type="ORF">D4Q52_24295</name>
</gene>
<dbReference type="Gene3D" id="3.40.630.30">
    <property type="match status" value="1"/>
</dbReference>
<protein>
    <submittedName>
        <fullName evidence="2">Acyl-CoA acyltransferase</fullName>
    </submittedName>
</protein>
<feature type="domain" description="N-acetyltransferase" evidence="1">
    <location>
        <begin position="6"/>
        <end position="159"/>
    </location>
</feature>
<dbReference type="SUPFAM" id="SSF55729">
    <property type="entry name" value="Acyl-CoA N-acyltransferases (Nat)"/>
    <property type="match status" value="1"/>
</dbReference>
<dbReference type="AlphaFoldDB" id="A0A418UXL8"/>
<dbReference type="InterPro" id="IPR016181">
    <property type="entry name" value="Acyl_CoA_acyltransferase"/>
</dbReference>
<dbReference type="Proteomes" id="UP000285523">
    <property type="component" value="Unassembled WGS sequence"/>
</dbReference>
<dbReference type="OrthoDB" id="8209564at2"/>